<dbReference type="GeneID" id="81358963"/>
<organism evidence="2 3">
    <name type="scientific">Penicillium argentinense</name>
    <dbReference type="NCBI Taxonomy" id="1131581"/>
    <lineage>
        <taxon>Eukaryota</taxon>
        <taxon>Fungi</taxon>
        <taxon>Dikarya</taxon>
        <taxon>Ascomycota</taxon>
        <taxon>Pezizomycotina</taxon>
        <taxon>Eurotiomycetes</taxon>
        <taxon>Eurotiomycetidae</taxon>
        <taxon>Eurotiales</taxon>
        <taxon>Aspergillaceae</taxon>
        <taxon>Penicillium</taxon>
    </lineage>
</organism>
<name>A0A9W9F806_9EURO</name>
<comment type="caution">
    <text evidence="2">The sequence shown here is derived from an EMBL/GenBank/DDBJ whole genome shotgun (WGS) entry which is preliminary data.</text>
</comment>
<proteinExistence type="predicted"/>
<dbReference type="Pfam" id="PF00512">
    <property type="entry name" value="HisKA"/>
    <property type="match status" value="1"/>
</dbReference>
<protein>
    <recommendedName>
        <fullName evidence="1">Signal transduction histidine kinase dimerisation/phosphoacceptor domain-containing protein</fullName>
    </recommendedName>
</protein>
<reference evidence="2" key="1">
    <citation type="submission" date="2022-11" db="EMBL/GenBank/DDBJ databases">
        <authorList>
            <person name="Petersen C."/>
        </authorList>
    </citation>
    <scope>NUCLEOTIDE SEQUENCE</scope>
    <source>
        <strain evidence="2">IBT 30761</strain>
    </source>
</reference>
<dbReference type="Proteomes" id="UP001149074">
    <property type="component" value="Unassembled WGS sequence"/>
</dbReference>
<dbReference type="CDD" id="cd00082">
    <property type="entry name" value="HisKA"/>
    <property type="match status" value="1"/>
</dbReference>
<dbReference type="InterPro" id="IPR036097">
    <property type="entry name" value="HisK_dim/P_sf"/>
</dbReference>
<dbReference type="Gene3D" id="1.10.287.130">
    <property type="match status" value="1"/>
</dbReference>
<sequence>MYTSLQALERTRGKQTTYNPWNQKFISHELRSPLHGILRRSQLVHDMQLNSLQRGVLPTIESCGQTLLTITSSIIF</sequence>
<keyword evidence="3" id="KW-1185">Reference proteome</keyword>
<dbReference type="RefSeq" id="XP_056473350.1">
    <property type="nucleotide sequence ID" value="XM_056619984.1"/>
</dbReference>
<evidence type="ECO:0000313" key="2">
    <source>
        <dbReference type="EMBL" id="KAJ5095200.1"/>
    </source>
</evidence>
<dbReference type="GO" id="GO:0000155">
    <property type="term" value="F:phosphorelay sensor kinase activity"/>
    <property type="evidence" value="ECO:0007669"/>
    <property type="project" value="InterPro"/>
</dbReference>
<evidence type="ECO:0000313" key="3">
    <source>
        <dbReference type="Proteomes" id="UP001149074"/>
    </source>
</evidence>
<dbReference type="OrthoDB" id="303614at2759"/>
<feature type="domain" description="Signal transduction histidine kinase dimerisation/phosphoacceptor" evidence="1">
    <location>
        <begin position="26"/>
        <end position="74"/>
    </location>
</feature>
<dbReference type="AlphaFoldDB" id="A0A9W9F806"/>
<evidence type="ECO:0000259" key="1">
    <source>
        <dbReference type="Pfam" id="PF00512"/>
    </source>
</evidence>
<reference evidence="2" key="2">
    <citation type="journal article" date="2023" name="IMA Fungus">
        <title>Comparative genomic study of the Penicillium genus elucidates a diverse pangenome and 15 lateral gene transfer events.</title>
        <authorList>
            <person name="Petersen C."/>
            <person name="Sorensen T."/>
            <person name="Nielsen M.R."/>
            <person name="Sondergaard T.E."/>
            <person name="Sorensen J.L."/>
            <person name="Fitzpatrick D.A."/>
            <person name="Frisvad J.C."/>
            <person name="Nielsen K.L."/>
        </authorList>
    </citation>
    <scope>NUCLEOTIDE SEQUENCE</scope>
    <source>
        <strain evidence="2">IBT 30761</strain>
    </source>
</reference>
<dbReference type="SUPFAM" id="SSF47384">
    <property type="entry name" value="Homodimeric domain of signal transducing histidine kinase"/>
    <property type="match status" value="1"/>
</dbReference>
<dbReference type="InterPro" id="IPR003661">
    <property type="entry name" value="HisK_dim/P_dom"/>
</dbReference>
<gene>
    <name evidence="2" type="ORF">N7532_007491</name>
</gene>
<dbReference type="EMBL" id="JAPQKI010000006">
    <property type="protein sequence ID" value="KAJ5095200.1"/>
    <property type="molecule type" value="Genomic_DNA"/>
</dbReference>
<accession>A0A9W9F806</accession>